<organism evidence="2 3">
    <name type="scientific">Hyella patelloides LEGE 07179</name>
    <dbReference type="NCBI Taxonomy" id="945734"/>
    <lineage>
        <taxon>Bacteria</taxon>
        <taxon>Bacillati</taxon>
        <taxon>Cyanobacteriota</taxon>
        <taxon>Cyanophyceae</taxon>
        <taxon>Pleurocapsales</taxon>
        <taxon>Hyellaceae</taxon>
        <taxon>Hyella</taxon>
    </lineage>
</organism>
<dbReference type="SMART" id="SM00754">
    <property type="entry name" value="CHRD"/>
    <property type="match status" value="4"/>
</dbReference>
<protein>
    <submittedName>
        <fullName evidence="2">CHRD domain-containing protein (Modular protein)</fullName>
    </submittedName>
</protein>
<dbReference type="Pfam" id="PF07452">
    <property type="entry name" value="CHRD"/>
    <property type="match status" value="4"/>
</dbReference>
<evidence type="ECO:0000313" key="2">
    <source>
        <dbReference type="EMBL" id="VEP16072.1"/>
    </source>
</evidence>
<dbReference type="InterPro" id="IPR010895">
    <property type="entry name" value="CHRD"/>
</dbReference>
<dbReference type="NCBIfam" id="NF038123">
    <property type="entry name" value="NF038123_dom"/>
    <property type="match status" value="2"/>
</dbReference>
<evidence type="ECO:0000313" key="3">
    <source>
        <dbReference type="Proteomes" id="UP000320055"/>
    </source>
</evidence>
<dbReference type="Proteomes" id="UP000320055">
    <property type="component" value="Unassembled WGS sequence"/>
</dbReference>
<accession>A0A563VX97</accession>
<keyword evidence="3" id="KW-1185">Reference proteome</keyword>
<feature type="domain" description="CHRD" evidence="1">
    <location>
        <begin position="655"/>
        <end position="825"/>
    </location>
</feature>
<evidence type="ECO:0000259" key="1">
    <source>
        <dbReference type="SMART" id="SM00754"/>
    </source>
</evidence>
<sequence length="1350" mass="144301">MAETQVRVTIENLAPEAGTFLTPFWVGFHDGDFDTYDRGRPISPGLESLVEDGETAALSEEFAVSGDGTIDGTIAGGEGIEGPIDPGETITETFILDSEADTNQFFSYASMIIPSNDAFISNGNPSAFQIFDEEGNFIGTDFIVAGSSVLDGGTEVNDELAENTAFFSQAELNTGEDENGVVTPHPGFIEDGRILSEDGTTEGAPAAFNNADFTAEGYQVARITVSLDERSEEPPLPLAAPVTITSTLDGEQEVEAGDEDATGNSTLTLNNAGNALEYSLTVNGLDFGANGLIEGGAQTEETSDDVTRLHIHNAPRGENGDIVFSLFDTVAPELGNVLEIPGNQDEDLTVTANDDGSVTLTGAWEETDPASTALSEFVPEIREGAEAEDEDLNFYWNVHTEEFPGGAIRGQLVVNNEEDNPPEPEPLEVRVTIENLAPEAGTFLTPFWVGFHDGDFDTYDRGRPISPGLESLVEDGETAALSEEFAISGDGTLDGTITGGEGIEGPIDPGETVTETFTLDSNDDTNQFFSYASMIIPSNDAFVSNGNPMAHSLFDEEGNFIGADFIVAGSQVLDGGTEVNDELAENTAFFSQAELNTGEDENGVVTPHPGFIEDGRILSEDGTTEGAPAAFNNADFTADGYQVARVTVSVVDDPVSITSTLDGEQEVGAGDEDATGTSTLTLNDTGNSLEYSLTVTGLDFGASGLIEGGAQTEDTSDDVTRLHIHNAPRGENGDIVFSLFDTVTPELGDVLDIQGNQDEDLTVTANDDGSVTLTGFWEGTDPSSTDLGEFVSEIRDAEAEEDLDLYWNVHTEEFPAGAIRGQLVVEEEVIEEPVFITSTLDGEQEVEAGDEDATGTSTLTLNDTGNSLEYSLTVTGLDFGANGLIEGGAQTEDTSDDVTRLHIHNAPRGENGDIVFSLFDTVTPDDLGNVLEIPGNQDEDLTVTANDDGSVTLTGVWEGTDPSSTDLGEFVSEIRDTEAGEDLDLYWNVHTEEFPAGAIRGQLVVEEEVIEEPVNITSTLDGEQEVEAGDEDATGTSTLTLNDTGDSLEYSLTVSGLDFGANGLIEGGAQTEDTSDDVTRLHIHNAPRGENGDIVFSLFDTVTPELGDVLDIQGNQDEDLTVTANDDGSVTLTGVWEETDPSSTDLSEFVSEIRDAEAGEDLDLYWNVHTEEFPAGAIRGQLVVEEEEQNTIELFRFRNTNFDTGTYIFVREGEREAIEADPNLNEIFELEGVQEDGSITPAFTASATPEEGLIPQFRFQSNLTPGTFVFVGEQERQSINENFAEEFTEEGLAFYVRGAGSGLGTEFNRFQNNQNNTFLFAGPGETESIENNPDFSNIFDNQGVAFESLD</sequence>
<gene>
    <name evidence="2" type="ORF">H1P_400028</name>
</gene>
<dbReference type="EMBL" id="CAACVJ010000335">
    <property type="protein sequence ID" value="VEP16072.1"/>
    <property type="molecule type" value="Genomic_DNA"/>
</dbReference>
<name>A0A563VX97_9CYAN</name>
<feature type="domain" description="CHRD" evidence="1">
    <location>
        <begin position="1014"/>
        <end position="1184"/>
    </location>
</feature>
<dbReference type="InterPro" id="IPR009465">
    <property type="entry name" value="Spondin_N"/>
</dbReference>
<reference evidence="2 3" key="1">
    <citation type="submission" date="2019-01" db="EMBL/GenBank/DDBJ databases">
        <authorList>
            <person name="Brito A."/>
        </authorList>
    </citation>
    <scope>NUCLEOTIDE SEQUENCE [LARGE SCALE GENOMIC DNA]</scope>
    <source>
        <strain evidence="2">1</strain>
    </source>
</reference>
<feature type="domain" description="CHRD" evidence="1">
    <location>
        <begin position="834"/>
        <end position="1005"/>
    </location>
</feature>
<dbReference type="RefSeq" id="WP_246141522.1">
    <property type="nucleotide sequence ID" value="NZ_LR213800.1"/>
</dbReference>
<dbReference type="Gene3D" id="2.60.40.2130">
    <property type="entry name" value="F-spondin domain"/>
    <property type="match status" value="2"/>
</dbReference>
<feature type="domain" description="CHRD" evidence="1">
    <location>
        <begin position="242"/>
        <end position="414"/>
    </location>
</feature>
<proteinExistence type="predicted"/>
<dbReference type="InterPro" id="IPR038678">
    <property type="entry name" value="Spondin_N_sf"/>
</dbReference>